<protein>
    <submittedName>
        <fullName evidence="1">Uncharacterized protein</fullName>
    </submittedName>
</protein>
<dbReference type="AlphaFoldDB" id="A0A1B1AT65"/>
<organism evidence="1 3">
    <name type="scientific">Streptomyces griseochromogenes</name>
    <dbReference type="NCBI Taxonomy" id="68214"/>
    <lineage>
        <taxon>Bacteria</taxon>
        <taxon>Bacillati</taxon>
        <taxon>Actinomycetota</taxon>
        <taxon>Actinomycetes</taxon>
        <taxon>Kitasatosporales</taxon>
        <taxon>Streptomycetaceae</taxon>
        <taxon>Streptomyces</taxon>
    </lineage>
</organism>
<gene>
    <name evidence="1" type="ORF">AVL59_09030</name>
    <name evidence="2" type="ORF">J2Z21_004770</name>
</gene>
<reference evidence="2 4" key="2">
    <citation type="submission" date="2021-03" db="EMBL/GenBank/DDBJ databases">
        <title>Genomic Encyclopedia of Type Strains, Phase IV (KMG-IV): sequencing the most valuable type-strain genomes for metagenomic binning, comparative biology and taxonomic classification.</title>
        <authorList>
            <person name="Goeker M."/>
        </authorList>
    </citation>
    <scope>NUCLEOTIDE SEQUENCE [LARGE SCALE GENOMIC DNA]</scope>
    <source>
        <strain evidence="2 4">DSM 40499</strain>
    </source>
</reference>
<dbReference type="Proteomes" id="UP001519309">
    <property type="component" value="Unassembled WGS sequence"/>
</dbReference>
<dbReference type="OrthoDB" id="2617571at2"/>
<dbReference type="Proteomes" id="UP000092659">
    <property type="component" value="Chromosome"/>
</dbReference>
<name>A0A1B1AT65_9ACTN</name>
<evidence type="ECO:0000313" key="2">
    <source>
        <dbReference type="EMBL" id="MBP2051793.1"/>
    </source>
</evidence>
<proteinExistence type="predicted"/>
<dbReference type="EMBL" id="JAGGLP010000009">
    <property type="protein sequence ID" value="MBP2051793.1"/>
    <property type="molecule type" value="Genomic_DNA"/>
</dbReference>
<accession>A0A1B1AT65</accession>
<dbReference type="RefSeq" id="WP_067301306.1">
    <property type="nucleotide sequence ID" value="NZ_CP016279.1"/>
</dbReference>
<dbReference type="STRING" id="68214.AVL59_09030"/>
<evidence type="ECO:0000313" key="1">
    <source>
        <dbReference type="EMBL" id="ANP49731.1"/>
    </source>
</evidence>
<evidence type="ECO:0000313" key="3">
    <source>
        <dbReference type="Proteomes" id="UP000092659"/>
    </source>
</evidence>
<sequence length="125" mass="14187">MSLLVEVFVREPDGKIRILDVPDDVYRSGGFESWRTTVWGHEFVRGLGARLLPLLAEDDLYVEAVDVPELLREVALLRTRLDAVAHGTDRPRTVEEHRHQIDTRLRIIEESAHKALAIGGGVLIW</sequence>
<dbReference type="EMBL" id="CP016279">
    <property type="protein sequence ID" value="ANP49731.1"/>
    <property type="molecule type" value="Genomic_DNA"/>
</dbReference>
<evidence type="ECO:0000313" key="4">
    <source>
        <dbReference type="Proteomes" id="UP001519309"/>
    </source>
</evidence>
<reference evidence="1 3" key="1">
    <citation type="submission" date="2016-06" db="EMBL/GenBank/DDBJ databases">
        <title>Complete genome sequence of Streptomyces griseochromogenes ATCC 14511, the Blasticidin S producer.</title>
        <authorList>
            <person name="Wu L."/>
        </authorList>
    </citation>
    <scope>NUCLEOTIDE SEQUENCE [LARGE SCALE GENOMIC DNA]</scope>
    <source>
        <strain evidence="1 3">ATCC 14511</strain>
    </source>
</reference>
<keyword evidence="4" id="KW-1185">Reference proteome</keyword>
<dbReference type="KEGG" id="sgs:AVL59_09030"/>